<proteinExistence type="inferred from homology"/>
<dbReference type="GO" id="GO:0005886">
    <property type="term" value="C:plasma membrane"/>
    <property type="evidence" value="ECO:0007669"/>
    <property type="project" value="UniProtKB-SubCell"/>
</dbReference>
<name>A0A4R6VBH8_9PAST</name>
<gene>
    <name evidence="8" type="ORF">EDC45_0286</name>
</gene>
<dbReference type="InterPro" id="IPR019305">
    <property type="entry name" value="Uncharacterised_Smp"/>
</dbReference>
<keyword evidence="6 7" id="KW-0472">Membrane</keyword>
<feature type="transmembrane region" description="Helical" evidence="7">
    <location>
        <begin position="170"/>
        <end position="192"/>
    </location>
</feature>
<evidence type="ECO:0000256" key="6">
    <source>
        <dbReference type="ARBA" id="ARBA00023136"/>
    </source>
</evidence>
<keyword evidence="9" id="KW-1185">Reference proteome</keyword>
<organism evidence="8 9">
    <name type="scientific">Mesocricetibacter intestinalis</name>
    <dbReference type="NCBI Taxonomy" id="1521930"/>
    <lineage>
        <taxon>Bacteria</taxon>
        <taxon>Pseudomonadati</taxon>
        <taxon>Pseudomonadota</taxon>
        <taxon>Gammaproteobacteria</taxon>
        <taxon>Pasteurellales</taxon>
        <taxon>Pasteurellaceae</taxon>
        <taxon>Mesocricetibacter</taxon>
    </lineage>
</organism>
<evidence type="ECO:0000256" key="2">
    <source>
        <dbReference type="ARBA" id="ARBA00005362"/>
    </source>
</evidence>
<dbReference type="Proteomes" id="UP000295657">
    <property type="component" value="Unassembled WGS sequence"/>
</dbReference>
<evidence type="ECO:0000256" key="7">
    <source>
        <dbReference type="SAM" id="Phobius"/>
    </source>
</evidence>
<reference evidence="8 9" key="1">
    <citation type="submission" date="2019-03" db="EMBL/GenBank/DDBJ databases">
        <title>Genomic Encyclopedia of Type Strains, Phase IV (KMG-IV): sequencing the most valuable type-strain genomes for metagenomic binning, comparative biology and taxonomic classification.</title>
        <authorList>
            <person name="Goeker M."/>
        </authorList>
    </citation>
    <scope>NUCLEOTIDE SEQUENCE [LARGE SCALE GENOMIC DNA]</scope>
    <source>
        <strain evidence="8 9">DSM 28403</strain>
    </source>
</reference>
<comment type="subcellular location">
    <subcellularLocation>
        <location evidence="1">Cell membrane</location>
    </subcellularLocation>
</comment>
<protein>
    <submittedName>
        <fullName evidence="8">Membrane protein</fullName>
    </submittedName>
</protein>
<comment type="similarity">
    <text evidence="2">Belongs to the Smp family.</text>
</comment>
<keyword evidence="5 7" id="KW-1133">Transmembrane helix</keyword>
<comment type="caution">
    <text evidence="8">The sequence shown here is derived from an EMBL/GenBank/DDBJ whole genome shotgun (WGS) entry which is preliminary data.</text>
</comment>
<sequence length="233" mass="26476">MHLIIKEKIAKTAMFIAIAALCIGVLAVILFGINQFKIGSQIASVNQVSNLSHLLVRQQANIFSILLSNRADTEKLNENLAALTKEQFILDASIYAENGALLAQTNNMPELRRQLGLDKSELSGEEDFRSRQIVEPIYSANGLEGFLRVTFDAGYGQTTQNKINQIFHRLYGELLIVFLIGILLASSTHYFLSHYRRARRKQKEIQPVLKTENLAPVNNALNFHRRRRRFRSH</sequence>
<feature type="transmembrane region" description="Helical" evidence="7">
    <location>
        <begin position="12"/>
        <end position="33"/>
    </location>
</feature>
<evidence type="ECO:0000256" key="5">
    <source>
        <dbReference type="ARBA" id="ARBA00022989"/>
    </source>
</evidence>
<keyword evidence="4 7" id="KW-0812">Transmembrane</keyword>
<dbReference type="EMBL" id="SNYQ01000001">
    <property type="protein sequence ID" value="TDQ59628.1"/>
    <property type="molecule type" value="Genomic_DNA"/>
</dbReference>
<evidence type="ECO:0000256" key="3">
    <source>
        <dbReference type="ARBA" id="ARBA00022475"/>
    </source>
</evidence>
<dbReference type="Pfam" id="PF10144">
    <property type="entry name" value="SMP_2"/>
    <property type="match status" value="1"/>
</dbReference>
<evidence type="ECO:0000313" key="9">
    <source>
        <dbReference type="Proteomes" id="UP000295657"/>
    </source>
</evidence>
<dbReference type="OrthoDB" id="5685444at2"/>
<evidence type="ECO:0000313" key="8">
    <source>
        <dbReference type="EMBL" id="TDQ59628.1"/>
    </source>
</evidence>
<dbReference type="RefSeq" id="WP_133542724.1">
    <property type="nucleotide sequence ID" value="NZ_SNYQ01000001.1"/>
</dbReference>
<keyword evidence="3" id="KW-1003">Cell membrane</keyword>
<evidence type="ECO:0000256" key="4">
    <source>
        <dbReference type="ARBA" id="ARBA00022692"/>
    </source>
</evidence>
<evidence type="ECO:0000256" key="1">
    <source>
        <dbReference type="ARBA" id="ARBA00004236"/>
    </source>
</evidence>
<accession>A0A4R6VBH8</accession>
<dbReference type="AlphaFoldDB" id="A0A4R6VBH8"/>